<dbReference type="CDD" id="cd00158">
    <property type="entry name" value="RHOD"/>
    <property type="match status" value="1"/>
</dbReference>
<dbReference type="PROSITE" id="PS50206">
    <property type="entry name" value="RHODANESE_3"/>
    <property type="match status" value="1"/>
</dbReference>
<dbReference type="InterPro" id="IPR050503">
    <property type="entry name" value="cAMP-dep_PK_reg_su-like"/>
</dbReference>
<proteinExistence type="predicted"/>
<dbReference type="EMBL" id="MFSR01000068">
    <property type="protein sequence ID" value="OGI38561.1"/>
    <property type="molecule type" value="Genomic_DNA"/>
</dbReference>
<dbReference type="Gene3D" id="2.60.120.10">
    <property type="entry name" value="Jelly Rolls"/>
    <property type="match status" value="2"/>
</dbReference>
<dbReference type="InterPro" id="IPR014710">
    <property type="entry name" value="RmlC-like_jellyroll"/>
</dbReference>
<dbReference type="Gene3D" id="3.40.250.10">
    <property type="entry name" value="Rhodanese-like domain"/>
    <property type="match status" value="1"/>
</dbReference>
<dbReference type="Proteomes" id="UP000179334">
    <property type="component" value="Unassembled WGS sequence"/>
</dbReference>
<protein>
    <recommendedName>
        <fullName evidence="5">Cyclic nucleotide-binding protein</fullName>
    </recommendedName>
</protein>
<organism evidence="3 4">
    <name type="scientific">Candidatus Muproteobacteria bacterium RBG_16_64_10</name>
    <dbReference type="NCBI Taxonomy" id="1817757"/>
    <lineage>
        <taxon>Bacteria</taxon>
        <taxon>Pseudomonadati</taxon>
        <taxon>Pseudomonadota</taxon>
        <taxon>Candidatus Muproteobacteria</taxon>
    </lineage>
</organism>
<sequence>MSDLDVLKTLIPISALAPDNFRQLVAQTKIEHLPAGRILFRQGDNDGYTYYLLAGEVVLTAAEGEDEARVVAAGTDKARYALAQLKPRQFTGVAQTDVAVARMNSAGLDRLLTVDQATGCEVTEFNGAEDTEWMWRMLTNKAFNILPPANINAMFARMEPVVAQAGQAVLRQGDPGDYYYVIRSGRATVTRKSDTGKVGLLNEIGEGEAFGEEALLSGAPRNATVIMKTDGVLMRLAKKDFDDLLKAPVVKWVNFTEAKALAQAGAGLIDVRLEDEHRAGAIKGSLNIPLYLLRLKAANLDPQRSYIIYCQTGSRSAVAAFLLSQRGFDVCALEGGLNAIGHGA</sequence>
<dbReference type="SMART" id="SM00100">
    <property type="entry name" value="cNMP"/>
    <property type="match status" value="2"/>
</dbReference>
<dbReference type="InterPro" id="IPR000595">
    <property type="entry name" value="cNMP-bd_dom"/>
</dbReference>
<dbReference type="InterPro" id="IPR018490">
    <property type="entry name" value="cNMP-bd_dom_sf"/>
</dbReference>
<dbReference type="SUPFAM" id="SSF51206">
    <property type="entry name" value="cAMP-binding domain-like"/>
    <property type="match status" value="2"/>
</dbReference>
<dbReference type="InterPro" id="IPR001763">
    <property type="entry name" value="Rhodanese-like_dom"/>
</dbReference>
<evidence type="ECO:0000259" key="2">
    <source>
        <dbReference type="PROSITE" id="PS50206"/>
    </source>
</evidence>
<dbReference type="Pfam" id="PF00581">
    <property type="entry name" value="Rhodanese"/>
    <property type="match status" value="1"/>
</dbReference>
<accession>A0A1F6T058</accession>
<dbReference type="SUPFAM" id="SSF52821">
    <property type="entry name" value="Rhodanese/Cell cycle control phosphatase"/>
    <property type="match status" value="1"/>
</dbReference>
<dbReference type="InterPro" id="IPR036873">
    <property type="entry name" value="Rhodanese-like_dom_sf"/>
</dbReference>
<feature type="domain" description="Cyclic nucleotide-binding" evidence="1">
    <location>
        <begin position="12"/>
        <end position="112"/>
    </location>
</feature>
<dbReference type="PRINTS" id="PR00103">
    <property type="entry name" value="CAMPKINASE"/>
</dbReference>
<dbReference type="Pfam" id="PF00027">
    <property type="entry name" value="cNMP_binding"/>
    <property type="match status" value="2"/>
</dbReference>
<dbReference type="PANTHER" id="PTHR11635">
    <property type="entry name" value="CAMP-DEPENDENT PROTEIN KINASE REGULATORY CHAIN"/>
    <property type="match status" value="1"/>
</dbReference>
<evidence type="ECO:0000313" key="3">
    <source>
        <dbReference type="EMBL" id="OGI38561.1"/>
    </source>
</evidence>
<gene>
    <name evidence="3" type="ORF">A2V91_00040</name>
</gene>
<dbReference type="GO" id="GO:0005829">
    <property type="term" value="C:cytosol"/>
    <property type="evidence" value="ECO:0007669"/>
    <property type="project" value="TreeGrafter"/>
</dbReference>
<reference evidence="3 4" key="1">
    <citation type="journal article" date="2016" name="Nat. Commun.">
        <title>Thousands of microbial genomes shed light on interconnected biogeochemical processes in an aquifer system.</title>
        <authorList>
            <person name="Anantharaman K."/>
            <person name="Brown C.T."/>
            <person name="Hug L.A."/>
            <person name="Sharon I."/>
            <person name="Castelle C.J."/>
            <person name="Probst A.J."/>
            <person name="Thomas B.C."/>
            <person name="Singh A."/>
            <person name="Wilkins M.J."/>
            <person name="Karaoz U."/>
            <person name="Brodie E.L."/>
            <person name="Williams K.H."/>
            <person name="Hubbard S.S."/>
            <person name="Banfield J.F."/>
        </authorList>
    </citation>
    <scope>NUCLEOTIDE SEQUENCE [LARGE SCALE GENOMIC DNA]</scope>
</reference>
<dbReference type="PROSITE" id="PS50042">
    <property type="entry name" value="CNMP_BINDING_3"/>
    <property type="match status" value="2"/>
</dbReference>
<dbReference type="AlphaFoldDB" id="A0A1F6T058"/>
<feature type="domain" description="Rhodanese" evidence="2">
    <location>
        <begin position="268"/>
        <end position="342"/>
    </location>
</feature>
<evidence type="ECO:0008006" key="5">
    <source>
        <dbReference type="Google" id="ProtNLM"/>
    </source>
</evidence>
<evidence type="ECO:0000259" key="1">
    <source>
        <dbReference type="PROSITE" id="PS50042"/>
    </source>
</evidence>
<evidence type="ECO:0000313" key="4">
    <source>
        <dbReference type="Proteomes" id="UP000179334"/>
    </source>
</evidence>
<dbReference type="GO" id="GO:0005952">
    <property type="term" value="C:cAMP-dependent protein kinase complex"/>
    <property type="evidence" value="ECO:0007669"/>
    <property type="project" value="InterPro"/>
</dbReference>
<name>A0A1F6T058_9PROT</name>
<feature type="domain" description="Cyclic nucleotide-binding" evidence="1">
    <location>
        <begin position="142"/>
        <end position="245"/>
    </location>
</feature>
<comment type="caution">
    <text evidence="3">The sequence shown here is derived from an EMBL/GenBank/DDBJ whole genome shotgun (WGS) entry which is preliminary data.</text>
</comment>
<dbReference type="PANTHER" id="PTHR11635:SF152">
    <property type="entry name" value="CAMP-DEPENDENT PROTEIN KINASE TYPE I REGULATORY SUBUNIT-RELATED"/>
    <property type="match status" value="1"/>
</dbReference>
<dbReference type="SMART" id="SM00450">
    <property type="entry name" value="RHOD"/>
    <property type="match status" value="1"/>
</dbReference>
<dbReference type="CDD" id="cd00038">
    <property type="entry name" value="CAP_ED"/>
    <property type="match status" value="2"/>
</dbReference>